<accession>A0A0B7BH38</accession>
<proteinExistence type="predicted"/>
<reference evidence="1" key="1">
    <citation type="submission" date="2014-12" db="EMBL/GenBank/DDBJ databases">
        <title>Insight into the proteome of Arion vulgaris.</title>
        <authorList>
            <person name="Aradska J."/>
            <person name="Bulat T."/>
            <person name="Smidak R."/>
            <person name="Sarate P."/>
            <person name="Gangsoo J."/>
            <person name="Sialana F."/>
            <person name="Bilban M."/>
            <person name="Lubec G."/>
        </authorList>
    </citation>
    <scope>NUCLEOTIDE SEQUENCE</scope>
    <source>
        <tissue evidence="1">Skin</tissue>
    </source>
</reference>
<protein>
    <submittedName>
        <fullName evidence="1">Uncharacterized protein</fullName>
    </submittedName>
</protein>
<dbReference type="AlphaFoldDB" id="A0A0B7BH38"/>
<name>A0A0B7BH38_9EUPU</name>
<gene>
    <name evidence="1" type="primary">ORF187478</name>
</gene>
<evidence type="ECO:0000313" key="1">
    <source>
        <dbReference type="EMBL" id="CEK92283.1"/>
    </source>
</evidence>
<dbReference type="EMBL" id="HACG01045418">
    <property type="protein sequence ID" value="CEK92283.1"/>
    <property type="molecule type" value="Transcribed_RNA"/>
</dbReference>
<organism evidence="1">
    <name type="scientific">Arion vulgaris</name>
    <dbReference type="NCBI Taxonomy" id="1028688"/>
    <lineage>
        <taxon>Eukaryota</taxon>
        <taxon>Metazoa</taxon>
        <taxon>Spiralia</taxon>
        <taxon>Lophotrochozoa</taxon>
        <taxon>Mollusca</taxon>
        <taxon>Gastropoda</taxon>
        <taxon>Heterobranchia</taxon>
        <taxon>Euthyneura</taxon>
        <taxon>Panpulmonata</taxon>
        <taxon>Eupulmonata</taxon>
        <taxon>Stylommatophora</taxon>
        <taxon>Helicina</taxon>
        <taxon>Arionoidea</taxon>
        <taxon>Arionidae</taxon>
        <taxon>Arion</taxon>
    </lineage>
</organism>
<sequence length="97" mass="11302">MRKARVPLYFMFITFLKGSKQHAKECWGEYTTQFDIVSDMEGILQLPIIKYMCHHALVKSLSNLNDFDWTATFFSHLPQTLSVNCVSKAFVRLIKII</sequence>